<evidence type="ECO:0000256" key="1">
    <source>
        <dbReference type="ARBA" id="ARBA00022803"/>
    </source>
</evidence>
<proteinExistence type="inferred from homology"/>
<dbReference type="STRING" id="45286.A0A0X8HS45"/>
<dbReference type="SUPFAM" id="SSF48452">
    <property type="entry name" value="TPR-like"/>
    <property type="match status" value="3"/>
</dbReference>
<dbReference type="PANTHER" id="PTHR12558">
    <property type="entry name" value="CELL DIVISION CYCLE 16,23,27"/>
    <property type="match status" value="1"/>
</dbReference>
<gene>
    <name evidence="5" type="ORF">AW171_hschr42350</name>
</gene>
<dbReference type="GO" id="GO:0016567">
    <property type="term" value="P:protein ubiquitination"/>
    <property type="evidence" value="ECO:0007669"/>
    <property type="project" value="TreeGrafter"/>
</dbReference>
<keyword evidence="1 3" id="KW-0802">TPR repeat</keyword>
<dbReference type="GO" id="GO:0031145">
    <property type="term" value="P:anaphase-promoting complex-dependent catabolic process"/>
    <property type="evidence" value="ECO:0007669"/>
    <property type="project" value="TreeGrafter"/>
</dbReference>
<dbReference type="GO" id="GO:0005737">
    <property type="term" value="C:cytoplasm"/>
    <property type="evidence" value="ECO:0007669"/>
    <property type="project" value="TreeGrafter"/>
</dbReference>
<dbReference type="Gene3D" id="1.25.40.10">
    <property type="entry name" value="Tetratricopeptide repeat domain"/>
    <property type="match status" value="4"/>
</dbReference>
<feature type="repeat" description="TPR" evidence="3">
    <location>
        <begin position="635"/>
        <end position="668"/>
    </location>
</feature>
<dbReference type="GeneID" id="28723703"/>
<sequence>MSAVLQETISQLKHLVITHIQQLNYDSAEFFSELLYADCSCINNDNSTGGSGSEESQNRLDSMYYYALALYLQGDYHSAIHVIKDSLRSHLGCAYIYARCCLKLGNHYQEAIQSLLMLQDYWQNGVVNNTELYMYPDKATILSVLGQLSLKSHQDKESVNFLSQSLSTNSYQLEPLSILFEIRADLQTVKLFKPVKKSWKSKHLRTSNIISKPQTPFKIPSRLTTSTVAAAPNPLLSTSNVIVSTSPSMMRRSKFLNSSGNSHNPTSNNNNSNANNSNINNSLTTTASSTATANNNNNNNVQQSTPPSKLLSIDNNNTASATHPNTNTNTNNKATPENKTFTSQVQILSHNQQVHKPLDQLMYWMMKAYKSYYRYDSYRAIRLLNEQIPIHILQSMPWCLSLLSRLHFEIQNHDMALSYFNKLRRLQPTRLKDMDIYSTLLWHLHDKIRLANLCHELMAQDDKHAITWCCLGNLFSLNRDHDEAIKALKKATSLNPQFAYAYTLQGHEYSNNDAFDNAKMCYRKALAINPNHYNAHYGLGMSCIKLGQYDEALLHFEKARSINPVNVILNCCCGVALERLGRREKALDFYQLACELQPNSSLALFKKSQLLFNLGQYSNALQNFEKLEKLTPNEAPVHFLLGQLYQIVGRKKDAITQFTIAMNLDPKGIQLIKEALEKCHEQG</sequence>
<feature type="compositionally biased region" description="Low complexity" evidence="4">
    <location>
        <begin position="315"/>
        <end position="337"/>
    </location>
</feature>
<dbReference type="GO" id="GO:0007091">
    <property type="term" value="P:metaphase/anaphase transition of mitotic cell cycle"/>
    <property type="evidence" value="ECO:0007669"/>
    <property type="project" value="TreeGrafter"/>
</dbReference>
<feature type="compositionally biased region" description="Low complexity" evidence="4">
    <location>
        <begin position="257"/>
        <end position="300"/>
    </location>
</feature>
<dbReference type="InterPro" id="IPR019734">
    <property type="entry name" value="TPR_rpt"/>
</dbReference>
<dbReference type="AlphaFoldDB" id="A0A0X8HS45"/>
<comment type="similarity">
    <text evidence="2">Belongs to the APC3/CDC27 family.</text>
</comment>
<dbReference type="Pfam" id="PF00515">
    <property type="entry name" value="TPR_1"/>
    <property type="match status" value="2"/>
</dbReference>
<evidence type="ECO:0000256" key="4">
    <source>
        <dbReference type="SAM" id="MobiDB-lite"/>
    </source>
</evidence>
<feature type="repeat" description="TPR" evidence="3">
    <location>
        <begin position="533"/>
        <end position="566"/>
    </location>
</feature>
<name>A0A0X8HS45_9SACH</name>
<dbReference type="SMART" id="SM00028">
    <property type="entry name" value="TPR"/>
    <property type="match status" value="8"/>
</dbReference>
<dbReference type="Pfam" id="PF12895">
    <property type="entry name" value="ANAPC3"/>
    <property type="match status" value="1"/>
</dbReference>
<dbReference type="PROSITE" id="PS50005">
    <property type="entry name" value="TPR"/>
    <property type="match status" value="5"/>
</dbReference>
<dbReference type="GO" id="GO:0051301">
    <property type="term" value="P:cell division"/>
    <property type="evidence" value="ECO:0007669"/>
    <property type="project" value="TreeGrafter"/>
</dbReference>
<dbReference type="PROSITE" id="PS50293">
    <property type="entry name" value="TPR_REGION"/>
    <property type="match status" value="1"/>
</dbReference>
<organism evidence="5 6">
    <name type="scientific">Eremothecium sinecaudum</name>
    <dbReference type="NCBI Taxonomy" id="45286"/>
    <lineage>
        <taxon>Eukaryota</taxon>
        <taxon>Fungi</taxon>
        <taxon>Dikarya</taxon>
        <taxon>Ascomycota</taxon>
        <taxon>Saccharomycotina</taxon>
        <taxon>Saccharomycetes</taxon>
        <taxon>Saccharomycetales</taxon>
        <taxon>Saccharomycetaceae</taxon>
        <taxon>Eremothecium</taxon>
    </lineage>
</organism>
<accession>A0A0X8HS45</accession>
<reference evidence="5 6" key="1">
    <citation type="submission" date="2016-01" db="EMBL/GenBank/DDBJ databases">
        <title>Genome sequence of the yeast Holleya sinecauda.</title>
        <authorList>
            <person name="Dietrich F.S."/>
        </authorList>
    </citation>
    <scope>NUCLEOTIDE SEQUENCE [LARGE SCALE GENOMIC DNA]</scope>
    <source>
        <strain evidence="5 6">ATCC 58844</strain>
    </source>
</reference>
<dbReference type="Proteomes" id="UP000243052">
    <property type="component" value="Chromosome iv"/>
</dbReference>
<evidence type="ECO:0000313" key="5">
    <source>
        <dbReference type="EMBL" id="AMD20457.1"/>
    </source>
</evidence>
<evidence type="ECO:0000313" key="6">
    <source>
        <dbReference type="Proteomes" id="UP000243052"/>
    </source>
</evidence>
<dbReference type="PANTHER" id="PTHR12558:SF13">
    <property type="entry name" value="CELL DIVISION CYCLE PROTEIN 27 HOMOLOG"/>
    <property type="match status" value="1"/>
</dbReference>
<feature type="repeat" description="TPR" evidence="3">
    <location>
        <begin position="601"/>
        <end position="634"/>
    </location>
</feature>
<dbReference type="OrthoDB" id="329563at2759"/>
<dbReference type="RefSeq" id="XP_017987453.1">
    <property type="nucleotide sequence ID" value="XM_018131969.1"/>
</dbReference>
<evidence type="ECO:0000256" key="3">
    <source>
        <dbReference type="PROSITE-ProRule" id="PRU00339"/>
    </source>
</evidence>
<dbReference type="EMBL" id="CP014244">
    <property type="protein sequence ID" value="AMD20457.1"/>
    <property type="molecule type" value="Genomic_DNA"/>
</dbReference>
<protein>
    <submittedName>
        <fullName evidence="5">HDL287Wp</fullName>
    </submittedName>
</protein>
<evidence type="ECO:0000256" key="2">
    <source>
        <dbReference type="ARBA" id="ARBA00038210"/>
    </source>
</evidence>
<feature type="region of interest" description="Disordered" evidence="4">
    <location>
        <begin position="252"/>
        <end position="337"/>
    </location>
</feature>
<dbReference type="Pfam" id="PF13181">
    <property type="entry name" value="TPR_8"/>
    <property type="match status" value="3"/>
</dbReference>
<dbReference type="InterPro" id="IPR011990">
    <property type="entry name" value="TPR-like_helical_dom_sf"/>
</dbReference>
<feature type="repeat" description="TPR" evidence="3">
    <location>
        <begin position="499"/>
        <end position="532"/>
    </location>
</feature>
<feature type="repeat" description="TPR" evidence="3">
    <location>
        <begin position="465"/>
        <end position="498"/>
    </location>
</feature>
<keyword evidence="6" id="KW-1185">Reference proteome</keyword>
<dbReference type="GO" id="GO:0005680">
    <property type="term" value="C:anaphase-promoting complex"/>
    <property type="evidence" value="ECO:0007669"/>
    <property type="project" value="UniProtKB-ARBA"/>
</dbReference>